<evidence type="ECO:0008006" key="4">
    <source>
        <dbReference type="Google" id="ProtNLM"/>
    </source>
</evidence>
<dbReference type="RefSeq" id="WP_284720479.1">
    <property type="nucleotide sequence ID" value="NZ_JARZHI010000010.1"/>
</dbReference>
<name>A0ABT6NQX6_9BACT</name>
<proteinExistence type="predicted"/>
<gene>
    <name evidence="2" type="ORF">QHF89_14410</name>
</gene>
<keyword evidence="1" id="KW-0732">Signal</keyword>
<keyword evidence="3" id="KW-1185">Reference proteome</keyword>
<organism evidence="2 3">
    <name type="scientific">Polyangium sorediatum</name>
    <dbReference type="NCBI Taxonomy" id="889274"/>
    <lineage>
        <taxon>Bacteria</taxon>
        <taxon>Pseudomonadati</taxon>
        <taxon>Myxococcota</taxon>
        <taxon>Polyangia</taxon>
        <taxon>Polyangiales</taxon>
        <taxon>Polyangiaceae</taxon>
        <taxon>Polyangium</taxon>
    </lineage>
</organism>
<dbReference type="EMBL" id="JARZHI010000010">
    <property type="protein sequence ID" value="MDI1430681.1"/>
    <property type="molecule type" value="Genomic_DNA"/>
</dbReference>
<evidence type="ECO:0000313" key="3">
    <source>
        <dbReference type="Proteomes" id="UP001160301"/>
    </source>
</evidence>
<evidence type="ECO:0000256" key="1">
    <source>
        <dbReference type="SAM" id="SignalP"/>
    </source>
</evidence>
<protein>
    <recommendedName>
        <fullName evidence="4">Outer membrane protein beta-barrel domain-containing protein</fullName>
    </recommendedName>
</protein>
<dbReference type="Proteomes" id="UP001160301">
    <property type="component" value="Unassembled WGS sequence"/>
</dbReference>
<feature type="signal peptide" evidence="1">
    <location>
        <begin position="1"/>
        <end position="29"/>
    </location>
</feature>
<evidence type="ECO:0000313" key="2">
    <source>
        <dbReference type="EMBL" id="MDI1430681.1"/>
    </source>
</evidence>
<feature type="chain" id="PRO_5047216860" description="Outer membrane protein beta-barrel domain-containing protein" evidence="1">
    <location>
        <begin position="30"/>
        <end position="191"/>
    </location>
</feature>
<comment type="caution">
    <text evidence="2">The sequence shown here is derived from an EMBL/GenBank/DDBJ whole genome shotgun (WGS) entry which is preliminary data.</text>
</comment>
<accession>A0ABT6NQX6</accession>
<reference evidence="2 3" key="1">
    <citation type="submission" date="2023-04" db="EMBL/GenBank/DDBJ databases">
        <title>The genome sequence of Polyangium sorediatum DSM14670.</title>
        <authorList>
            <person name="Zhang X."/>
        </authorList>
    </citation>
    <scope>NUCLEOTIDE SEQUENCE [LARGE SCALE GENOMIC DNA]</scope>
    <source>
        <strain evidence="2 3">DSM 14670</strain>
    </source>
</reference>
<sequence length="191" mass="21480">MMTRTTHRLLAAGLAAAGAFVAYSPDAHAVDWVIKNPSQHPAYRAELEPHANFILFRRGYGIGRYGSGAELGGGFRATIELADPMFIKKINNTIGISFGLDFTQCRYCRYYRDNYAIWSPVALQWNFFFTRSWSGFAEFGGILRSEGAFRYVDIDPAIWVGTRIHFNNDIALTFRLGYPMFSVGVSFFVGS</sequence>